<sequence length="310" mass="36443">MVNADSLKRCFEFIKKIDDSSPLWIPSYSEAKNLSFISGKYDFRRWIDERNKIDSIYSNIKTHEDFEELLHHLEQKNETICSHQEISFCNDILSEILNDRHIARALLDGGVVILPVIEPNRYIKFRALNRIISGVQRADIFAYWQQINDFTDKERELFNGKPYKFHKKLVYIMYGYVSGEIRQAYAEGIETLDKYKQLLKEICELEKNSLFSYLTERHGRVFHGEDDILMTVLAEIDKAKAGVISTRNDNSLAERAFVTELLKLFYTYGGSNPTSAVYRFTRTNFMLNDIERKTIQRCWDSLSSYMDKNR</sequence>
<evidence type="ECO:0000313" key="2">
    <source>
        <dbReference type="EMBL" id="PUF59711.1"/>
    </source>
</evidence>
<reference evidence="3 4" key="1">
    <citation type="submission" date="2018-04" db="EMBL/GenBank/DDBJ databases">
        <title>Whole genome sequencing of Salmonella enterica.</title>
        <authorList>
            <person name="Bell R."/>
        </authorList>
    </citation>
    <scope>NUCLEOTIDE SEQUENCE [LARGE SCALE GENOMIC DNA]</scope>
    <source>
        <strain evidence="1 4">CFSAN058609</strain>
        <strain evidence="2 3">CFSAN058610</strain>
    </source>
</reference>
<evidence type="ECO:0000313" key="4">
    <source>
        <dbReference type="Proteomes" id="UP000251540"/>
    </source>
</evidence>
<gene>
    <name evidence="2" type="ORF">DAX73_12180</name>
    <name evidence="1" type="ORF">DAX92_10855</name>
</gene>
<evidence type="ECO:0000313" key="1">
    <source>
        <dbReference type="EMBL" id="PUF38686.1"/>
    </source>
</evidence>
<dbReference type="Proteomes" id="UP000251540">
    <property type="component" value="Unassembled WGS sequence"/>
</dbReference>
<protein>
    <submittedName>
        <fullName evidence="1">Uncharacterized protein</fullName>
    </submittedName>
</protein>
<proteinExistence type="predicted"/>
<dbReference type="Proteomes" id="UP000251351">
    <property type="component" value="Unassembled WGS sequence"/>
</dbReference>
<accession>A0A7Z1T8K5</accession>
<dbReference type="EMBL" id="QARP01000008">
    <property type="protein sequence ID" value="PUF38686.1"/>
    <property type="molecule type" value="Genomic_DNA"/>
</dbReference>
<dbReference type="AlphaFoldDB" id="A0A7Z1T8K5"/>
<organism evidence="1 4">
    <name type="scientific">Salmonella enterica I</name>
    <dbReference type="NCBI Taxonomy" id="59201"/>
    <lineage>
        <taxon>Bacteria</taxon>
        <taxon>Pseudomonadati</taxon>
        <taxon>Pseudomonadota</taxon>
        <taxon>Gammaproteobacteria</taxon>
        <taxon>Enterobacterales</taxon>
        <taxon>Enterobacteriaceae</taxon>
        <taxon>Salmonella</taxon>
    </lineage>
</organism>
<evidence type="ECO:0000313" key="3">
    <source>
        <dbReference type="Proteomes" id="UP000251351"/>
    </source>
</evidence>
<name>A0A7Z1T8K5_SALET</name>
<dbReference type="EMBL" id="QARO01000009">
    <property type="protein sequence ID" value="PUF59711.1"/>
    <property type="molecule type" value="Genomic_DNA"/>
</dbReference>
<comment type="caution">
    <text evidence="1">The sequence shown here is derived from an EMBL/GenBank/DDBJ whole genome shotgun (WGS) entry which is preliminary data.</text>
</comment>
<dbReference type="RefSeq" id="WP_154707836.1">
    <property type="nucleotide sequence ID" value="NZ_QARO01000009.1"/>
</dbReference>